<proteinExistence type="predicted"/>
<dbReference type="Proteomes" id="UP000029590">
    <property type="component" value="Unassembled WGS sequence"/>
</dbReference>
<dbReference type="Gene3D" id="1.20.120.550">
    <property type="entry name" value="Membrane associated eicosanoid/glutathione metabolism-like domain"/>
    <property type="match status" value="1"/>
</dbReference>
<feature type="transmembrane region" description="Helical" evidence="5">
    <location>
        <begin position="105"/>
        <end position="122"/>
    </location>
</feature>
<accession>A0A095HP50</accession>
<dbReference type="EMBL" id="CP104215">
    <property type="protein sequence ID" value="UWX73009.1"/>
    <property type="molecule type" value="Genomic_DNA"/>
</dbReference>
<dbReference type="Proteomes" id="UP000220629">
    <property type="component" value="Unassembled WGS sequence"/>
</dbReference>
<evidence type="ECO:0000313" key="8">
    <source>
        <dbReference type="EMBL" id="UWX73009.1"/>
    </source>
</evidence>
<evidence type="ECO:0000256" key="5">
    <source>
        <dbReference type="SAM" id="Phobius"/>
    </source>
</evidence>
<protein>
    <submittedName>
        <fullName evidence="6">MAPEG family protein</fullName>
    </submittedName>
</protein>
<dbReference type="Pfam" id="PF01124">
    <property type="entry name" value="MAPEG"/>
    <property type="match status" value="1"/>
</dbReference>
<evidence type="ECO:0000256" key="3">
    <source>
        <dbReference type="ARBA" id="ARBA00022989"/>
    </source>
</evidence>
<dbReference type="SUPFAM" id="SSF161084">
    <property type="entry name" value="MAPEG domain-like"/>
    <property type="match status" value="1"/>
</dbReference>
<sequence length="123" mass="13637">MIRSQLCLLIVALLPFVWTVCAKGRKGYDNRAPRAYLAKLEGWRGRAFAAHQNAFEALVLFTAALAVAWHNGANAVRVDQLATAFVVLRVLHGLVYVANWAALRSLVWFAGMICVVWLFLVAP</sequence>
<accession>A0A0D5D7L9</accession>
<evidence type="ECO:0000256" key="4">
    <source>
        <dbReference type="ARBA" id="ARBA00023136"/>
    </source>
</evidence>
<dbReference type="EMBL" id="PDDY01000001">
    <property type="protein sequence ID" value="PEH42341.1"/>
    <property type="molecule type" value="Genomic_DNA"/>
</dbReference>
<organism evidence="7 10">
    <name type="scientific">Burkholderia gladioli</name>
    <name type="common">Pseudomonas marginata</name>
    <name type="synonym">Phytomonas marginata</name>
    <dbReference type="NCBI Taxonomy" id="28095"/>
    <lineage>
        <taxon>Bacteria</taxon>
        <taxon>Pseudomonadati</taxon>
        <taxon>Pseudomonadota</taxon>
        <taxon>Betaproteobacteria</taxon>
        <taxon>Burkholderiales</taxon>
        <taxon>Burkholderiaceae</taxon>
        <taxon>Burkholderia</taxon>
    </lineage>
</organism>
<dbReference type="InterPro" id="IPR023352">
    <property type="entry name" value="MAPEG-like_dom_sf"/>
</dbReference>
<dbReference type="Proteomes" id="UP001059745">
    <property type="component" value="Chromosome 2"/>
</dbReference>
<dbReference type="OrthoDB" id="513661at2"/>
<name>A0A095HP50_BURGA</name>
<dbReference type="KEGG" id="bgo:BM43_4966"/>
<feature type="transmembrane region" description="Helical" evidence="5">
    <location>
        <begin position="46"/>
        <end position="69"/>
    </location>
</feature>
<dbReference type="AlphaFoldDB" id="A0A095HP50"/>
<keyword evidence="3 5" id="KW-1133">Transmembrane helix</keyword>
<evidence type="ECO:0000313" key="6">
    <source>
        <dbReference type="EMBL" id="KGC15359.1"/>
    </source>
</evidence>
<keyword evidence="2 5" id="KW-0812">Transmembrane</keyword>
<evidence type="ECO:0000313" key="9">
    <source>
        <dbReference type="Proteomes" id="UP000029590"/>
    </source>
</evidence>
<reference evidence="7" key="2">
    <citation type="submission" date="2017-09" db="EMBL/GenBank/DDBJ databases">
        <title>FDA dAtabase for Regulatory Grade micrObial Sequences (FDA-ARGOS): Supporting development and validation of Infectious Disease Dx tests.</title>
        <authorList>
            <person name="Minogue T."/>
            <person name="Wolcott M."/>
            <person name="Wasieloski L."/>
            <person name="Aguilar W."/>
            <person name="Moore D."/>
            <person name="Tallon L.J."/>
            <person name="Sadzewicz L."/>
            <person name="Ott S."/>
            <person name="Zhao X."/>
            <person name="Nagaraj S."/>
            <person name="Vavikolanu K."/>
            <person name="Aluvathingal J."/>
            <person name="Nadendla S."/>
            <person name="Sichtig H."/>
        </authorList>
    </citation>
    <scope>NUCLEOTIDE SEQUENCE</scope>
    <source>
        <strain evidence="7">FDAARGOS_390</strain>
    </source>
</reference>
<dbReference type="RefSeq" id="WP_036056566.1">
    <property type="nucleotide sequence ID" value="NZ_CADEPO010000039.1"/>
</dbReference>
<dbReference type="InterPro" id="IPR001129">
    <property type="entry name" value="Membr-assoc_MAPEG"/>
</dbReference>
<keyword evidence="4 5" id="KW-0472">Membrane</keyword>
<evidence type="ECO:0000313" key="7">
    <source>
        <dbReference type="EMBL" id="PEH42341.1"/>
    </source>
</evidence>
<evidence type="ECO:0000256" key="2">
    <source>
        <dbReference type="ARBA" id="ARBA00022692"/>
    </source>
</evidence>
<gene>
    <name evidence="7" type="ORF">CRM94_09375</name>
    <name evidence="6" type="ORF">DM48_2800</name>
    <name evidence="8" type="ORF">NYZ96_31895</name>
</gene>
<reference evidence="8" key="4">
    <citation type="submission" date="2022-09" db="EMBL/GenBank/DDBJ databases">
        <title>Genomic of Burkholderia gladioli.</title>
        <authorList>
            <person name="Wu H."/>
        </authorList>
    </citation>
    <scope>NUCLEOTIDE SEQUENCE</scope>
    <source>
        <strain evidence="8">ZN-S4</strain>
    </source>
</reference>
<dbReference type="PANTHER" id="PTHR35371:SF1">
    <property type="entry name" value="BLR7753 PROTEIN"/>
    <property type="match status" value="1"/>
</dbReference>
<evidence type="ECO:0000313" key="10">
    <source>
        <dbReference type="Proteomes" id="UP000220629"/>
    </source>
</evidence>
<dbReference type="GO" id="GO:0016020">
    <property type="term" value="C:membrane"/>
    <property type="evidence" value="ECO:0007669"/>
    <property type="project" value="UniProtKB-SubCell"/>
</dbReference>
<dbReference type="EMBL" id="JPGG01000016">
    <property type="protein sequence ID" value="KGC15359.1"/>
    <property type="molecule type" value="Genomic_DNA"/>
</dbReference>
<reference evidence="10" key="3">
    <citation type="submission" date="2017-09" db="EMBL/GenBank/DDBJ databases">
        <title>FDA dAtabase for Regulatory Grade micrObial Sequences (FDA-ARGOS): Supporting development and validation of Infectious Disease Dx tests.</title>
        <authorList>
            <person name="Minogue T."/>
            <person name="Wolcott M."/>
            <person name="Wasieloski L."/>
            <person name="Aguilar W."/>
            <person name="Moore D."/>
            <person name="Tallon L."/>
            <person name="Sadzewicz L."/>
            <person name="Ott S."/>
            <person name="Zhao X."/>
            <person name="Nagaraj S."/>
            <person name="Vavikolanu K."/>
            <person name="Aluvathingal J."/>
            <person name="Nadendla S."/>
            <person name="Sichtig H."/>
        </authorList>
    </citation>
    <scope>NUCLEOTIDE SEQUENCE [LARGE SCALE GENOMIC DNA]</scope>
    <source>
        <strain evidence="10">FDAARGOS_390</strain>
    </source>
</reference>
<evidence type="ECO:0000256" key="1">
    <source>
        <dbReference type="ARBA" id="ARBA00004370"/>
    </source>
</evidence>
<comment type="subcellular location">
    <subcellularLocation>
        <location evidence="1">Membrane</location>
    </subcellularLocation>
</comment>
<dbReference type="PANTHER" id="PTHR35371">
    <property type="entry name" value="INNER MEMBRANE PROTEIN"/>
    <property type="match status" value="1"/>
</dbReference>
<reference evidence="6 9" key="1">
    <citation type="submission" date="2014-04" db="EMBL/GenBank/DDBJ databases">
        <authorList>
            <person name="Bishop-Lilly K.A."/>
            <person name="Broomall S.M."/>
            <person name="Chain P.S."/>
            <person name="Chertkov O."/>
            <person name="Coyne S.R."/>
            <person name="Daligault H.E."/>
            <person name="Davenport K.W."/>
            <person name="Erkkila T."/>
            <person name="Frey K.G."/>
            <person name="Gibbons H.S."/>
            <person name="Gu W."/>
            <person name="Jaissle J."/>
            <person name="Johnson S.L."/>
            <person name="Koroleva G.I."/>
            <person name="Ladner J.T."/>
            <person name="Lo C.-C."/>
            <person name="Minogue T.D."/>
            <person name="Munk C."/>
            <person name="Palacios G.F."/>
            <person name="Redden C.L."/>
            <person name="Rosenzweig C.N."/>
            <person name="Scholz M.B."/>
            <person name="Teshima H."/>
            <person name="Xu Y."/>
        </authorList>
    </citation>
    <scope>NUCLEOTIDE SEQUENCE [LARGE SCALE GENOMIC DNA]</scope>
    <source>
        <strain evidence="6">Gladioli</strain>
        <strain evidence="9">gladioli</strain>
    </source>
</reference>